<comment type="caution">
    <text evidence="1">The sequence shown here is derived from an EMBL/GenBank/DDBJ whole genome shotgun (WGS) entry which is preliminary data.</text>
</comment>
<reference evidence="2" key="1">
    <citation type="journal article" date="2020" name="Nat. Commun.">
        <title>Genome assembly of wild tea tree DASZ reveals pedigree and selection history of tea varieties.</title>
        <authorList>
            <person name="Zhang W."/>
            <person name="Zhang Y."/>
            <person name="Qiu H."/>
            <person name="Guo Y."/>
            <person name="Wan H."/>
            <person name="Zhang X."/>
            <person name="Scossa F."/>
            <person name="Alseekh S."/>
            <person name="Zhang Q."/>
            <person name="Wang P."/>
            <person name="Xu L."/>
            <person name="Schmidt M.H."/>
            <person name="Jia X."/>
            <person name="Li D."/>
            <person name="Zhu A."/>
            <person name="Guo F."/>
            <person name="Chen W."/>
            <person name="Ni D."/>
            <person name="Usadel B."/>
            <person name="Fernie A.R."/>
            <person name="Wen W."/>
        </authorList>
    </citation>
    <scope>NUCLEOTIDE SEQUENCE [LARGE SCALE GENOMIC DNA]</scope>
    <source>
        <strain evidence="2">cv. G240</strain>
    </source>
</reference>
<name>A0A7J7H4F9_CAMSI</name>
<proteinExistence type="predicted"/>
<dbReference type="EMBL" id="JACBKZ010000006">
    <property type="protein sequence ID" value="KAF5947849.1"/>
    <property type="molecule type" value="Genomic_DNA"/>
</dbReference>
<keyword evidence="2" id="KW-1185">Reference proteome</keyword>
<evidence type="ECO:0000313" key="2">
    <source>
        <dbReference type="Proteomes" id="UP000593564"/>
    </source>
</evidence>
<gene>
    <name evidence="1" type="ORF">HYC85_013806</name>
</gene>
<dbReference type="AlphaFoldDB" id="A0A7J7H4F9"/>
<organism evidence="1 2">
    <name type="scientific">Camellia sinensis</name>
    <name type="common">Tea plant</name>
    <name type="synonym">Thea sinensis</name>
    <dbReference type="NCBI Taxonomy" id="4442"/>
    <lineage>
        <taxon>Eukaryota</taxon>
        <taxon>Viridiplantae</taxon>
        <taxon>Streptophyta</taxon>
        <taxon>Embryophyta</taxon>
        <taxon>Tracheophyta</taxon>
        <taxon>Spermatophyta</taxon>
        <taxon>Magnoliopsida</taxon>
        <taxon>eudicotyledons</taxon>
        <taxon>Gunneridae</taxon>
        <taxon>Pentapetalae</taxon>
        <taxon>asterids</taxon>
        <taxon>Ericales</taxon>
        <taxon>Theaceae</taxon>
        <taxon>Camellia</taxon>
    </lineage>
</organism>
<dbReference type="Proteomes" id="UP000593564">
    <property type="component" value="Unassembled WGS sequence"/>
</dbReference>
<accession>A0A7J7H4F9</accession>
<protein>
    <submittedName>
        <fullName evidence="1">Uncharacterized protein</fullName>
    </submittedName>
</protein>
<evidence type="ECO:0000313" key="1">
    <source>
        <dbReference type="EMBL" id="KAF5947849.1"/>
    </source>
</evidence>
<sequence>MYQYFDWLRIKKITKMREGNEDAQVYLREIINAITYFLLFIFPEKMGCSKWRKPLCSLKALVSYHC</sequence>
<reference evidence="1 2" key="2">
    <citation type="submission" date="2020-07" db="EMBL/GenBank/DDBJ databases">
        <title>Genome assembly of wild tea tree DASZ reveals pedigree and selection history of tea varieties.</title>
        <authorList>
            <person name="Zhang W."/>
        </authorList>
    </citation>
    <scope>NUCLEOTIDE SEQUENCE [LARGE SCALE GENOMIC DNA]</scope>
    <source>
        <strain evidence="2">cv. G240</strain>
        <tissue evidence="1">Leaf</tissue>
    </source>
</reference>